<keyword evidence="11 13" id="KW-0560">Oxidoreductase</keyword>
<comment type="catalytic activity">
    <reaction evidence="13">
        <text>2,5-diamino-6-hydroxy-4-(5-phosphoribosylamino)-pyrimidine + H2O + H(+) = 5-amino-6-(5-phospho-D-ribosylamino)uracil + NH4(+)</text>
        <dbReference type="Rhea" id="RHEA:21868"/>
        <dbReference type="ChEBI" id="CHEBI:15377"/>
        <dbReference type="ChEBI" id="CHEBI:15378"/>
        <dbReference type="ChEBI" id="CHEBI:28938"/>
        <dbReference type="ChEBI" id="CHEBI:58453"/>
        <dbReference type="ChEBI" id="CHEBI:58614"/>
        <dbReference type="EC" id="3.5.4.26"/>
    </reaction>
</comment>
<keyword evidence="12" id="KW-0511">Multifunctional enzyme</keyword>
<dbReference type="AlphaFoldDB" id="A0A7V2ZIN9"/>
<dbReference type="InterPro" id="IPR002734">
    <property type="entry name" value="RibDG_C"/>
</dbReference>
<dbReference type="EC" id="1.1.1.193" evidence="13"/>
<feature type="binding site" evidence="15">
    <location>
        <position position="221"/>
    </location>
    <ligand>
        <name>NADP(+)</name>
        <dbReference type="ChEBI" id="CHEBI:58349"/>
    </ligand>
</feature>
<dbReference type="FunFam" id="3.40.140.10:FF:000025">
    <property type="entry name" value="Riboflavin biosynthesis protein RibD"/>
    <property type="match status" value="1"/>
</dbReference>
<dbReference type="InterPro" id="IPR004794">
    <property type="entry name" value="Eubact_RibD"/>
</dbReference>
<evidence type="ECO:0000256" key="7">
    <source>
        <dbReference type="ARBA" id="ARBA00022723"/>
    </source>
</evidence>
<evidence type="ECO:0000256" key="6">
    <source>
        <dbReference type="ARBA" id="ARBA00022619"/>
    </source>
</evidence>
<evidence type="ECO:0000256" key="16">
    <source>
        <dbReference type="PIRSR" id="PIRSR006769-3"/>
    </source>
</evidence>
<feature type="binding site" evidence="15">
    <location>
        <position position="184"/>
    </location>
    <ligand>
        <name>substrate</name>
    </ligand>
</feature>
<dbReference type="InterPro" id="IPR002125">
    <property type="entry name" value="CMP_dCMP_dom"/>
</dbReference>
<feature type="binding site" evidence="15">
    <location>
        <position position="154"/>
    </location>
    <ligand>
        <name>NADP(+)</name>
        <dbReference type="ChEBI" id="CHEBI:58349"/>
    </ligand>
</feature>
<dbReference type="SUPFAM" id="SSF53927">
    <property type="entry name" value="Cytidine deaminase-like"/>
    <property type="match status" value="1"/>
</dbReference>
<feature type="binding site" evidence="15">
    <location>
        <position position="200"/>
    </location>
    <ligand>
        <name>NADP(+)</name>
        <dbReference type="ChEBI" id="CHEBI:58349"/>
    </ligand>
</feature>
<evidence type="ECO:0000256" key="8">
    <source>
        <dbReference type="ARBA" id="ARBA00022801"/>
    </source>
</evidence>
<feature type="binding site" evidence="15">
    <location>
        <position position="207"/>
    </location>
    <ligand>
        <name>substrate</name>
    </ligand>
</feature>
<dbReference type="Pfam" id="PF00383">
    <property type="entry name" value="dCMP_cyt_deam_1"/>
    <property type="match status" value="1"/>
</dbReference>
<keyword evidence="8 13" id="KW-0378">Hydrolase</keyword>
<dbReference type="InterPro" id="IPR016193">
    <property type="entry name" value="Cytidine_deaminase-like"/>
</dbReference>
<dbReference type="Pfam" id="PF01872">
    <property type="entry name" value="RibD_C"/>
    <property type="match status" value="1"/>
</dbReference>
<dbReference type="GO" id="GO:0008703">
    <property type="term" value="F:5-amino-6-(5-phosphoribosylamino)uracil reductase activity"/>
    <property type="evidence" value="ECO:0007669"/>
    <property type="project" value="UniProtKB-EC"/>
</dbReference>
<evidence type="ECO:0000256" key="3">
    <source>
        <dbReference type="ARBA" id="ARBA00004910"/>
    </source>
</evidence>
<dbReference type="PANTHER" id="PTHR38011:SF7">
    <property type="entry name" value="2,5-DIAMINO-6-RIBOSYLAMINO-4(3H)-PYRIMIDINONE 5'-PHOSPHATE REDUCTASE"/>
    <property type="match status" value="1"/>
</dbReference>
<dbReference type="PANTHER" id="PTHR38011">
    <property type="entry name" value="DIHYDROFOLATE REDUCTASE FAMILY PROTEIN (AFU_ORTHOLOGUE AFUA_8G06820)"/>
    <property type="match status" value="1"/>
</dbReference>
<dbReference type="InterPro" id="IPR016192">
    <property type="entry name" value="APOBEC/CMP_deaminase_Zn-bd"/>
</dbReference>
<evidence type="ECO:0000313" key="18">
    <source>
        <dbReference type="EMBL" id="HFI90533.1"/>
    </source>
</evidence>
<evidence type="ECO:0000256" key="9">
    <source>
        <dbReference type="ARBA" id="ARBA00022833"/>
    </source>
</evidence>
<evidence type="ECO:0000259" key="17">
    <source>
        <dbReference type="PROSITE" id="PS51747"/>
    </source>
</evidence>
<dbReference type="NCBIfam" id="TIGR00326">
    <property type="entry name" value="eubact_ribD"/>
    <property type="match status" value="1"/>
</dbReference>
<dbReference type="Gene3D" id="3.40.430.10">
    <property type="entry name" value="Dihydrofolate Reductase, subunit A"/>
    <property type="match status" value="1"/>
</dbReference>
<dbReference type="GO" id="GO:0008270">
    <property type="term" value="F:zinc ion binding"/>
    <property type="evidence" value="ECO:0007669"/>
    <property type="project" value="InterPro"/>
</dbReference>
<evidence type="ECO:0000256" key="10">
    <source>
        <dbReference type="ARBA" id="ARBA00022857"/>
    </source>
</evidence>
<dbReference type="UniPathway" id="UPA00275">
    <property type="reaction ID" value="UER00401"/>
</dbReference>
<feature type="binding site" evidence="15">
    <location>
        <position position="204"/>
    </location>
    <ligand>
        <name>substrate</name>
    </ligand>
</feature>
<feature type="binding site" evidence="15">
    <location>
        <begin position="298"/>
        <end position="304"/>
    </location>
    <ligand>
        <name>NADP(+)</name>
        <dbReference type="ChEBI" id="CHEBI:58349"/>
    </ligand>
</feature>
<reference evidence="18" key="1">
    <citation type="journal article" date="2020" name="mSystems">
        <title>Genome- and Community-Level Interaction Insights into Carbon Utilization and Element Cycling Functions of Hydrothermarchaeota in Hydrothermal Sediment.</title>
        <authorList>
            <person name="Zhou Z."/>
            <person name="Liu Y."/>
            <person name="Xu W."/>
            <person name="Pan J."/>
            <person name="Luo Z.H."/>
            <person name="Li M."/>
        </authorList>
    </citation>
    <scope>NUCLEOTIDE SEQUENCE [LARGE SCALE GENOMIC DNA]</scope>
    <source>
        <strain evidence="18">SpSt-479</strain>
    </source>
</reference>
<feature type="active site" description="Proton donor" evidence="14">
    <location>
        <position position="52"/>
    </location>
</feature>
<dbReference type="EC" id="3.5.4.26" evidence="13"/>
<evidence type="ECO:0000256" key="1">
    <source>
        <dbReference type="ARBA" id="ARBA00002151"/>
    </source>
</evidence>
<comment type="caution">
    <text evidence="18">The sequence shown here is derived from an EMBL/GenBank/DDBJ whole genome shotgun (WGS) entry which is preliminary data.</text>
</comment>
<keyword evidence="6 13" id="KW-0686">Riboflavin biosynthesis</keyword>
<feature type="binding site" evidence="15">
    <location>
        <position position="196"/>
    </location>
    <ligand>
        <name>NADP(+)</name>
        <dbReference type="ChEBI" id="CHEBI:58349"/>
    </ligand>
</feature>
<dbReference type="InterPro" id="IPR024072">
    <property type="entry name" value="DHFR-like_dom_sf"/>
</dbReference>
<dbReference type="SUPFAM" id="SSF53597">
    <property type="entry name" value="Dihydrofolate reductase-like"/>
    <property type="match status" value="1"/>
</dbReference>
<dbReference type="GO" id="GO:0008835">
    <property type="term" value="F:diaminohydroxyphosphoribosylaminopyrimidine deaminase activity"/>
    <property type="evidence" value="ECO:0007669"/>
    <property type="project" value="UniProtKB-EC"/>
</dbReference>
<comment type="similarity">
    <text evidence="4 13">In the N-terminal section; belongs to the cytidine and deoxycytidylate deaminase family.</text>
</comment>
<dbReference type="GO" id="GO:0009231">
    <property type="term" value="P:riboflavin biosynthetic process"/>
    <property type="evidence" value="ECO:0007669"/>
    <property type="project" value="UniProtKB-UniPathway"/>
</dbReference>
<evidence type="ECO:0000256" key="15">
    <source>
        <dbReference type="PIRSR" id="PIRSR006769-2"/>
    </source>
</evidence>
<comment type="function">
    <text evidence="1 13">Converts 2,5-diamino-6-(ribosylamino)-4(3h)-pyrimidinone 5'-phosphate into 5-amino-6-(ribosylamino)-2,4(1h,3h)-pyrimidinedione 5'-phosphate.</text>
</comment>
<keyword evidence="7 13" id="KW-0479">Metal-binding</keyword>
<dbReference type="GO" id="GO:0050661">
    <property type="term" value="F:NADP binding"/>
    <property type="evidence" value="ECO:0007669"/>
    <property type="project" value="InterPro"/>
</dbReference>
<comment type="catalytic activity">
    <reaction evidence="13">
        <text>5-amino-6-(5-phospho-D-ribitylamino)uracil + NADP(+) = 5-amino-6-(5-phospho-D-ribosylamino)uracil + NADPH + H(+)</text>
        <dbReference type="Rhea" id="RHEA:17845"/>
        <dbReference type="ChEBI" id="CHEBI:15378"/>
        <dbReference type="ChEBI" id="CHEBI:57783"/>
        <dbReference type="ChEBI" id="CHEBI:58349"/>
        <dbReference type="ChEBI" id="CHEBI:58421"/>
        <dbReference type="ChEBI" id="CHEBI:58453"/>
        <dbReference type="EC" id="1.1.1.193"/>
    </reaction>
</comment>
<evidence type="ECO:0000256" key="11">
    <source>
        <dbReference type="ARBA" id="ARBA00023002"/>
    </source>
</evidence>
<evidence type="ECO:0000256" key="4">
    <source>
        <dbReference type="ARBA" id="ARBA00005259"/>
    </source>
</evidence>
<evidence type="ECO:0000256" key="13">
    <source>
        <dbReference type="PIRNR" id="PIRNR006769"/>
    </source>
</evidence>
<sequence length="362" mass="40330">MNDETYIQLTLEIAKRGSGYVSPNPMVGCVITKNNKIIGAGYHQKYGENHAEVNAINSAVESLEGSTLYVNLEPCSHYGHTPPCVDKIIESKIKRVVIGTLDVNPLVSGNGVRKLKKAGIDVKVGVLEKECTELNKFFFKYITKKIPYVTLKIAQTLDGKIADQSNYSQWITSSDSRKFVHSLRAQYDAVLIGRRTAEIDNPLLTVRLTEGRNPWRVVLDTELKLKTDLRLFKQNADGKTILVTSKASISKQNKIKKLSELGVRIIFVKQNGSGKLNLRSLLKVLSTMEITSVLVEGGSEIFSSFIKQNLFDDIFLFISPKLLGAGISAFNSLNIDSLKRAYKLRIKHSEIIGEDILLELTK</sequence>
<organism evidence="18">
    <name type="scientific">Ignavibacterium album</name>
    <dbReference type="NCBI Taxonomy" id="591197"/>
    <lineage>
        <taxon>Bacteria</taxon>
        <taxon>Pseudomonadati</taxon>
        <taxon>Ignavibacteriota</taxon>
        <taxon>Ignavibacteria</taxon>
        <taxon>Ignavibacteriales</taxon>
        <taxon>Ignavibacteriaceae</taxon>
        <taxon>Ignavibacterium</taxon>
    </lineage>
</organism>
<dbReference type="PROSITE" id="PS51747">
    <property type="entry name" value="CYT_DCMP_DEAMINASES_2"/>
    <property type="match status" value="1"/>
</dbReference>
<proteinExistence type="inferred from homology"/>
<dbReference type="Gene3D" id="3.40.140.10">
    <property type="entry name" value="Cytidine Deaminase, domain 2"/>
    <property type="match status" value="1"/>
</dbReference>
<feature type="domain" description="CMP/dCMP-type deaminase" evidence="17">
    <location>
        <begin position="1"/>
        <end position="123"/>
    </location>
</feature>
<name>A0A7V2ZIN9_9BACT</name>
<evidence type="ECO:0000256" key="2">
    <source>
        <dbReference type="ARBA" id="ARBA00004882"/>
    </source>
</evidence>
<feature type="binding site" evidence="16">
    <location>
        <position position="84"/>
    </location>
    <ligand>
        <name>Zn(2+)</name>
        <dbReference type="ChEBI" id="CHEBI:29105"/>
        <note>catalytic</note>
    </ligand>
</feature>
<dbReference type="CDD" id="cd01284">
    <property type="entry name" value="Riboflavin_deaminase-reductase"/>
    <property type="match status" value="1"/>
</dbReference>
<dbReference type="PROSITE" id="PS00903">
    <property type="entry name" value="CYT_DCMP_DEAMINASES_1"/>
    <property type="match status" value="1"/>
</dbReference>
<comment type="cofactor">
    <cofactor evidence="13 16">
        <name>Zn(2+)</name>
        <dbReference type="ChEBI" id="CHEBI:29105"/>
    </cofactor>
    <text evidence="13 16">Binds 1 zinc ion.</text>
</comment>
<feature type="binding site" evidence="15">
    <location>
        <position position="168"/>
    </location>
    <ligand>
        <name>substrate</name>
    </ligand>
</feature>
<dbReference type="EMBL" id="DSUJ01000008">
    <property type="protein sequence ID" value="HFI90533.1"/>
    <property type="molecule type" value="Genomic_DNA"/>
</dbReference>
<evidence type="ECO:0000256" key="5">
    <source>
        <dbReference type="ARBA" id="ARBA00007417"/>
    </source>
</evidence>
<feature type="binding site" evidence="15">
    <location>
        <position position="296"/>
    </location>
    <ligand>
        <name>substrate</name>
    </ligand>
</feature>
<feature type="binding site" evidence="16">
    <location>
        <position position="50"/>
    </location>
    <ligand>
        <name>Zn(2+)</name>
        <dbReference type="ChEBI" id="CHEBI:29105"/>
        <note>catalytic</note>
    </ligand>
</feature>
<dbReference type="InterPro" id="IPR050765">
    <property type="entry name" value="Riboflavin_Biosynth_HTPR"/>
</dbReference>
<accession>A0A7V2ZIN9</accession>
<feature type="binding site" evidence="15">
    <location>
        <position position="170"/>
    </location>
    <ligand>
        <name>NADP(+)</name>
        <dbReference type="ChEBI" id="CHEBI:58349"/>
    </ligand>
</feature>
<keyword evidence="10 13" id="KW-0521">NADP</keyword>
<comment type="similarity">
    <text evidence="5 13">In the C-terminal section; belongs to the HTP reductase family.</text>
</comment>
<evidence type="ECO:0000256" key="14">
    <source>
        <dbReference type="PIRSR" id="PIRSR006769-1"/>
    </source>
</evidence>
<feature type="binding site" evidence="16">
    <location>
        <position position="75"/>
    </location>
    <ligand>
        <name>Zn(2+)</name>
        <dbReference type="ChEBI" id="CHEBI:29105"/>
        <note>catalytic</note>
    </ligand>
</feature>
<dbReference type="NCBIfam" id="TIGR00227">
    <property type="entry name" value="ribD_Cterm"/>
    <property type="match status" value="1"/>
</dbReference>
<comment type="pathway">
    <text evidence="3 13">Cofactor biosynthesis; riboflavin biosynthesis; 5-amino-6-(D-ribitylamino)uracil from GTP: step 3/4.</text>
</comment>
<evidence type="ECO:0000256" key="12">
    <source>
        <dbReference type="ARBA" id="ARBA00023268"/>
    </source>
</evidence>
<comment type="pathway">
    <text evidence="2 13">Cofactor biosynthesis; riboflavin biosynthesis; 5-amino-6-(D-ribitylamino)uracil from GTP: step 2/4.</text>
</comment>
<protein>
    <recommendedName>
        <fullName evidence="13">Riboflavin biosynthesis protein RibD</fullName>
    </recommendedName>
    <domain>
        <recommendedName>
            <fullName evidence="13">Diaminohydroxyphosphoribosylaminopyrimidine deaminase</fullName>
            <shortName evidence="13">DRAP deaminase</shortName>
            <ecNumber evidence="13">3.5.4.26</ecNumber>
        </recommendedName>
        <alternativeName>
            <fullName evidence="13">Riboflavin-specific deaminase</fullName>
        </alternativeName>
    </domain>
    <domain>
        <recommendedName>
            <fullName evidence="13">5-amino-6-(5-phosphoribosylamino)uracil reductase</fullName>
            <ecNumber evidence="13">1.1.1.193</ecNumber>
        </recommendedName>
        <alternativeName>
            <fullName evidence="13">HTP reductase</fullName>
        </alternativeName>
    </domain>
</protein>
<keyword evidence="9 13" id="KW-0862">Zinc</keyword>
<gene>
    <name evidence="18" type="primary">ribD</name>
    <name evidence="18" type="ORF">ENS31_03255</name>
</gene>
<dbReference type="InterPro" id="IPR011549">
    <property type="entry name" value="RibD_C"/>
</dbReference>
<dbReference type="PIRSF" id="PIRSF006769">
    <property type="entry name" value="RibD"/>
    <property type="match status" value="1"/>
</dbReference>